<gene>
    <name evidence="2" type="ORF">AVDCRST_MAG49-3697</name>
</gene>
<evidence type="ECO:0000256" key="1">
    <source>
        <dbReference type="SAM" id="MobiDB-lite"/>
    </source>
</evidence>
<dbReference type="EMBL" id="CADCWG010000257">
    <property type="protein sequence ID" value="CAA9571787.1"/>
    <property type="molecule type" value="Genomic_DNA"/>
</dbReference>
<feature type="region of interest" description="Disordered" evidence="1">
    <location>
        <begin position="1"/>
        <end position="64"/>
    </location>
</feature>
<organism evidence="2">
    <name type="scientific">uncultured Thermomicrobiales bacterium</name>
    <dbReference type="NCBI Taxonomy" id="1645740"/>
    <lineage>
        <taxon>Bacteria</taxon>
        <taxon>Pseudomonadati</taxon>
        <taxon>Thermomicrobiota</taxon>
        <taxon>Thermomicrobia</taxon>
        <taxon>Thermomicrobiales</taxon>
        <taxon>environmental samples</taxon>
    </lineage>
</organism>
<name>A0A6J4VEP9_9BACT</name>
<proteinExistence type="predicted"/>
<reference evidence="2" key="1">
    <citation type="submission" date="2020-02" db="EMBL/GenBank/DDBJ databases">
        <authorList>
            <person name="Meier V. D."/>
        </authorList>
    </citation>
    <scope>NUCLEOTIDE SEQUENCE</scope>
    <source>
        <strain evidence="2">AVDCRST_MAG49</strain>
    </source>
</reference>
<accession>A0A6J4VEP9</accession>
<feature type="non-terminal residue" evidence="2">
    <location>
        <position position="1"/>
    </location>
</feature>
<dbReference type="AlphaFoldDB" id="A0A6J4VEP9"/>
<protein>
    <submittedName>
        <fullName evidence="2">Uncharacterized protein</fullName>
    </submittedName>
</protein>
<feature type="non-terminal residue" evidence="2">
    <location>
        <position position="64"/>
    </location>
</feature>
<sequence length="64" mass="7014">WTSASGRVSDRQSGLGPTVGRTPASSRPRASTGARRPTTWRTRRPPHPEARRLPGRRPASPRTT</sequence>
<evidence type="ECO:0000313" key="2">
    <source>
        <dbReference type="EMBL" id="CAA9571787.1"/>
    </source>
</evidence>